<feature type="transmembrane region" description="Helical" evidence="7">
    <location>
        <begin position="586"/>
        <end position="605"/>
    </location>
</feature>
<feature type="transmembrane region" description="Helical" evidence="7">
    <location>
        <begin position="175"/>
        <end position="197"/>
    </location>
</feature>
<keyword evidence="5 7" id="KW-1133">Transmembrane helix</keyword>
<dbReference type="InterPro" id="IPR000731">
    <property type="entry name" value="SSD"/>
</dbReference>
<feature type="transmembrane region" description="Helical" evidence="7">
    <location>
        <begin position="658"/>
        <end position="677"/>
    </location>
</feature>
<comment type="caution">
    <text evidence="9">The sequence shown here is derived from an EMBL/GenBank/DDBJ whole genome shotgun (WGS) entry which is preliminary data.</text>
</comment>
<feature type="transmembrane region" description="Helical" evidence="7">
    <location>
        <begin position="632"/>
        <end position="652"/>
    </location>
</feature>
<evidence type="ECO:0000313" key="10">
    <source>
        <dbReference type="Proteomes" id="UP000460435"/>
    </source>
</evidence>
<dbReference type="AlphaFoldDB" id="A0A7K3M6V5"/>
<evidence type="ECO:0000256" key="1">
    <source>
        <dbReference type="ARBA" id="ARBA00004651"/>
    </source>
</evidence>
<feature type="domain" description="SSD" evidence="8">
    <location>
        <begin position="204"/>
        <end position="329"/>
    </location>
</feature>
<dbReference type="RefSeq" id="WP_162451736.1">
    <property type="nucleotide sequence ID" value="NZ_WLZY01000006.1"/>
</dbReference>
<reference evidence="9 10" key="1">
    <citation type="submission" date="2019-11" db="EMBL/GenBank/DDBJ databases">
        <authorList>
            <person name="Li X.-J."/>
            <person name="Feng X.-M."/>
        </authorList>
    </citation>
    <scope>NUCLEOTIDE SEQUENCE [LARGE SCALE GENOMIC DNA]</scope>
    <source>
        <strain evidence="9 10">XMNu-373</strain>
    </source>
</reference>
<evidence type="ECO:0000256" key="2">
    <source>
        <dbReference type="ARBA" id="ARBA00010157"/>
    </source>
</evidence>
<keyword evidence="6 7" id="KW-0472">Membrane</keyword>
<evidence type="ECO:0000256" key="3">
    <source>
        <dbReference type="ARBA" id="ARBA00022475"/>
    </source>
</evidence>
<comment type="similarity">
    <text evidence="2">Belongs to the resistance-nodulation-cell division (RND) (TC 2.A.6) family. MmpL subfamily.</text>
</comment>
<feature type="transmembrane region" description="Helical" evidence="7">
    <location>
        <begin position="547"/>
        <end position="566"/>
    </location>
</feature>
<name>A0A7K3M6V5_9ACTN</name>
<dbReference type="InterPro" id="IPR004869">
    <property type="entry name" value="MMPL_dom"/>
</dbReference>
<organism evidence="9 10">
    <name type="scientific">Phytoactinopolyspora mesophila</name>
    <dbReference type="NCBI Taxonomy" id="2650750"/>
    <lineage>
        <taxon>Bacteria</taxon>
        <taxon>Bacillati</taxon>
        <taxon>Actinomycetota</taxon>
        <taxon>Actinomycetes</taxon>
        <taxon>Jiangellales</taxon>
        <taxon>Jiangellaceae</taxon>
        <taxon>Phytoactinopolyspora</taxon>
    </lineage>
</organism>
<feature type="transmembrane region" description="Helical" evidence="7">
    <location>
        <begin position="279"/>
        <end position="298"/>
    </location>
</feature>
<feature type="transmembrane region" description="Helical" evidence="7">
    <location>
        <begin position="518"/>
        <end position="540"/>
    </location>
</feature>
<evidence type="ECO:0000256" key="4">
    <source>
        <dbReference type="ARBA" id="ARBA00022692"/>
    </source>
</evidence>
<dbReference type="Pfam" id="PF03176">
    <property type="entry name" value="MMPL"/>
    <property type="match status" value="2"/>
</dbReference>
<evidence type="ECO:0000256" key="6">
    <source>
        <dbReference type="ARBA" id="ARBA00023136"/>
    </source>
</evidence>
<evidence type="ECO:0000259" key="8">
    <source>
        <dbReference type="PROSITE" id="PS50156"/>
    </source>
</evidence>
<evidence type="ECO:0000256" key="5">
    <source>
        <dbReference type="ARBA" id="ARBA00022989"/>
    </source>
</evidence>
<protein>
    <submittedName>
        <fullName evidence="9">MMPL family transporter</fullName>
    </submittedName>
</protein>
<keyword evidence="4 7" id="KW-0812">Transmembrane</keyword>
<dbReference type="PANTHER" id="PTHR33406">
    <property type="entry name" value="MEMBRANE PROTEIN MJ1562-RELATED"/>
    <property type="match status" value="1"/>
</dbReference>
<keyword evidence="3" id="KW-1003">Cell membrane</keyword>
<feature type="transmembrane region" description="Helical" evidence="7">
    <location>
        <begin position="204"/>
        <end position="224"/>
    </location>
</feature>
<feature type="transmembrane region" description="Helical" evidence="7">
    <location>
        <begin position="365"/>
        <end position="383"/>
    </location>
</feature>
<dbReference type="GO" id="GO:0005886">
    <property type="term" value="C:plasma membrane"/>
    <property type="evidence" value="ECO:0007669"/>
    <property type="project" value="UniProtKB-SubCell"/>
</dbReference>
<dbReference type="Proteomes" id="UP000460435">
    <property type="component" value="Unassembled WGS sequence"/>
</dbReference>
<comment type="subcellular location">
    <subcellularLocation>
        <location evidence="1">Cell membrane</location>
        <topology evidence="1">Multi-pass membrane protein</topology>
    </subcellularLocation>
</comment>
<sequence>MFARWGSFVARRRSIVLATMIVVATLGGTYGIGVFDAMSQGGYEDPGSEAVHAHRAMQSDPATATADVVAVYTAPEGERADSQTFAATVGTALADLPEHAVASVTTYWQTEAPFLISEDGRSALALVTLSGEDTAAKQAILADVEDALYVDGVGTTLTGSAPVEAAISDQTKRDLFLAEGIALPVVMFLLIVIFGGVVAASLPVLIGVLTVSIALGILRLVANVTEVNEFAVNVAGLLGLGMAIDYGLFIVSRFREERDAGVPAQDAVRNTMATAGRTVAFSALLLVVALSTLLLFPQSFLNSLAYGGMTAVTLAAIVALTALPAMLALMGHRIDAWQIPWFRSRGKDRTRFWTRLANGVMRRPVLVSVPILAVLVLLISPFLNTTFGSPDERVLPEGDPARVAIEDLSAEFPAIGGDNIQVVLRGDTSSGPLDAAATAAVADQVDSLPEVTAVDRTSPVEASVVVFEARYDGAAAGADARDAVAAIRDIDPPDGVELLVGGATAVDMDSLDAITDRLPLMAVILLGATFILLFLAFGSIVLPIKAAIMAAVSLSATFGVLTWIFVEGHGAGLLNVTPQPMEIGVIVLMAAVIFGLSTDYEVFLLSRIVEARSKGADTETAIRTGMVRSGRVITAAALLLIVVTGAFALSGIQMMRFIGIGMIFALALDATVIRMLLVPSLLKLMGRANWWAPGPLRRVQRRLQLSH</sequence>
<dbReference type="SUPFAM" id="SSF82866">
    <property type="entry name" value="Multidrug efflux transporter AcrB transmembrane domain"/>
    <property type="match status" value="2"/>
</dbReference>
<evidence type="ECO:0000313" key="9">
    <source>
        <dbReference type="EMBL" id="NDL59044.1"/>
    </source>
</evidence>
<dbReference type="InterPro" id="IPR050545">
    <property type="entry name" value="Mycobact_MmpL"/>
</dbReference>
<dbReference type="PANTHER" id="PTHR33406:SF11">
    <property type="entry name" value="MEMBRANE PROTEIN SCO6666-RELATED"/>
    <property type="match status" value="1"/>
</dbReference>
<accession>A0A7K3M6V5</accession>
<feature type="transmembrane region" description="Helical" evidence="7">
    <location>
        <begin position="230"/>
        <end position="251"/>
    </location>
</feature>
<dbReference type="EMBL" id="WLZY01000006">
    <property type="protein sequence ID" value="NDL59044.1"/>
    <property type="molecule type" value="Genomic_DNA"/>
</dbReference>
<keyword evidence="10" id="KW-1185">Reference proteome</keyword>
<dbReference type="PROSITE" id="PS50156">
    <property type="entry name" value="SSD"/>
    <property type="match status" value="1"/>
</dbReference>
<proteinExistence type="inferred from homology"/>
<gene>
    <name evidence="9" type="ORF">F7O44_18415</name>
</gene>
<evidence type="ECO:0000256" key="7">
    <source>
        <dbReference type="SAM" id="Phobius"/>
    </source>
</evidence>
<feature type="transmembrane region" description="Helical" evidence="7">
    <location>
        <begin position="304"/>
        <end position="329"/>
    </location>
</feature>
<dbReference type="Gene3D" id="1.20.1640.10">
    <property type="entry name" value="Multidrug efflux transporter AcrB transmembrane domain"/>
    <property type="match status" value="2"/>
</dbReference>